<comment type="caution">
    <text evidence="9">The sequence shown here is derived from an EMBL/GenBank/DDBJ whole genome shotgun (WGS) entry which is preliminary data.</text>
</comment>
<comment type="subcellular location">
    <subcellularLocation>
        <location evidence="1">Cell membrane</location>
        <topology evidence="1">Multi-pass membrane protein</topology>
    </subcellularLocation>
</comment>
<evidence type="ECO:0000256" key="5">
    <source>
        <dbReference type="ARBA" id="ARBA00023136"/>
    </source>
</evidence>
<dbReference type="Pfam" id="PF02687">
    <property type="entry name" value="FtsX"/>
    <property type="match status" value="1"/>
</dbReference>
<reference evidence="10" key="1">
    <citation type="journal article" date="2019" name="Int. J. Syst. Evol. Microbiol.">
        <title>The Global Catalogue of Microorganisms (GCM) 10K type strain sequencing project: providing services to taxonomists for standard genome sequencing and annotation.</title>
        <authorList>
            <consortium name="The Broad Institute Genomics Platform"/>
            <consortium name="The Broad Institute Genome Sequencing Center for Infectious Disease"/>
            <person name="Wu L."/>
            <person name="Ma J."/>
        </authorList>
    </citation>
    <scope>NUCLEOTIDE SEQUENCE [LARGE SCALE GENOMIC DNA]</scope>
    <source>
        <strain evidence="10">CGMCC 1.12471</strain>
    </source>
</reference>
<feature type="transmembrane region" description="Helical" evidence="7">
    <location>
        <begin position="964"/>
        <end position="990"/>
    </location>
</feature>
<dbReference type="InterPro" id="IPR050250">
    <property type="entry name" value="Macrolide_Exporter_MacB"/>
</dbReference>
<evidence type="ECO:0000256" key="7">
    <source>
        <dbReference type="SAM" id="Phobius"/>
    </source>
</evidence>
<accession>A0ABW4LH44</accession>
<dbReference type="Proteomes" id="UP001597347">
    <property type="component" value="Unassembled WGS sequence"/>
</dbReference>
<sequence length="1053" mass="106536">MLRWTLLVAQRGSKQLRGLVALVLAVQVVAVALAAALPALLAATEQAGVRRALADSPDTGLKIVAADPTRSVAETVRGADRAADHLLGPATGARPLVTDVSGFGAPTGPAKARPYLGELPARAFRVSAGSWPASTAADGVVPVAVPRAGATALGVSVGSSLQLGFDSAQVRARVVALYDPVDRSGEVWSVDPLSAAGEDDAHADPDRPYGDPIDVVGPLIVAPGTLDALDVAASGVHVAYRPDFAAATVDGLDALAGRLASIDQVVAVDVGAVADSVSARTRLGAAVDGVLGQLLITRTTAAVAGLLLVVLASTVLVQAALLLDAARADQRALLAARGASRVQLIAVAAWEAVVASAVAVLLGVPLGSVIASLLRAEPTAPTGGSWAAGVAMSVVIVVVRLLPRIRAAERTAGRPARATGLMRTGGDLVLVVLAGVLGWQLLTRRVDTTAGVDPVLVAAPAALVLAGALVALRVLPLVGRLGELLARRSSGPVTALAGWELSRRASRAGASVLLVALAIAAGAFGAVGEATWLRSQHDQAALAVGAPVRVEADQAIAAEQGALLADGAAGTPQPTLRRPADVVAGDSDPTLGPVAALGGATVLGLTGPARAMLDHGRVAEEGGAAIARLRATTRPAVGVALPRAAGALRLVLRAGDERKPVAGAAAQVRAVLEGPDGLLTTVGFGLARLDGRPHALGARVPAERMRLVGFQLQVLVDQPAQYRAGRAGFVDLRLQRLEASGTRLDVPAGWTTTGGTGDLEGGLQVPVEADLQSSPASVAVLGWPPVDGVSGVWTRDLVRDVGAQRDERYQLAFGSVLVPCTVFNVVARVPGSGASPAAGPSPDVVVVDQRALSRFLVQSGDTFSQVDQWWVDVAPARVDAYLAAHATTAAVGDDADGAVALAERLTRGPLRLATTQTLHLLLAAAAGLGLLGFAVGVVASLAARRREMAQLRAIGLRRGVLERLLVIETTVRVAIGALLGLALGVLLGALAAPRLVVGRDGGRPVPSPLVVLPALELTALVAGAVVAAAVAAVLITRTFRGLDPARILREGEG</sequence>
<dbReference type="EMBL" id="JBHUEA010000028">
    <property type="protein sequence ID" value="MFD1722808.1"/>
    <property type="molecule type" value="Genomic_DNA"/>
</dbReference>
<feature type="transmembrane region" description="Helical" evidence="7">
    <location>
        <begin position="344"/>
        <end position="364"/>
    </location>
</feature>
<dbReference type="InterPro" id="IPR003838">
    <property type="entry name" value="ABC3_permease_C"/>
</dbReference>
<feature type="transmembrane region" description="Helical" evidence="7">
    <location>
        <begin position="512"/>
        <end position="533"/>
    </location>
</feature>
<dbReference type="RefSeq" id="WP_377936237.1">
    <property type="nucleotide sequence ID" value="NZ_JBHUEA010000028.1"/>
</dbReference>
<name>A0ABW4LH44_9MICO</name>
<feature type="transmembrane region" description="Helical" evidence="7">
    <location>
        <begin position="1010"/>
        <end position="1036"/>
    </location>
</feature>
<feature type="transmembrane region" description="Helical" evidence="7">
    <location>
        <begin position="301"/>
        <end position="323"/>
    </location>
</feature>
<protein>
    <submittedName>
        <fullName evidence="9">FtsX-like permease family protein</fullName>
    </submittedName>
</protein>
<feature type="transmembrane region" description="Helical" evidence="7">
    <location>
        <begin position="384"/>
        <end position="403"/>
    </location>
</feature>
<evidence type="ECO:0000256" key="1">
    <source>
        <dbReference type="ARBA" id="ARBA00004651"/>
    </source>
</evidence>
<keyword evidence="5 7" id="KW-0472">Membrane</keyword>
<evidence type="ECO:0000313" key="9">
    <source>
        <dbReference type="EMBL" id="MFD1722808.1"/>
    </source>
</evidence>
<comment type="similarity">
    <text evidence="6">Belongs to the ABC-4 integral membrane protein family.</text>
</comment>
<organism evidence="9 10">
    <name type="scientific">Amnibacterium endophyticum</name>
    <dbReference type="NCBI Taxonomy" id="2109337"/>
    <lineage>
        <taxon>Bacteria</taxon>
        <taxon>Bacillati</taxon>
        <taxon>Actinomycetota</taxon>
        <taxon>Actinomycetes</taxon>
        <taxon>Micrococcales</taxon>
        <taxon>Microbacteriaceae</taxon>
        <taxon>Amnibacterium</taxon>
    </lineage>
</organism>
<gene>
    <name evidence="9" type="ORF">ACFSBI_14725</name>
</gene>
<feature type="transmembrane region" description="Helical" evidence="7">
    <location>
        <begin position="454"/>
        <end position="478"/>
    </location>
</feature>
<evidence type="ECO:0000256" key="2">
    <source>
        <dbReference type="ARBA" id="ARBA00022475"/>
    </source>
</evidence>
<evidence type="ECO:0000313" key="10">
    <source>
        <dbReference type="Proteomes" id="UP001597347"/>
    </source>
</evidence>
<feature type="domain" description="ABC3 transporter permease C-terminal" evidence="8">
    <location>
        <begin position="922"/>
        <end position="1036"/>
    </location>
</feature>
<keyword evidence="3 7" id="KW-0812">Transmembrane</keyword>
<evidence type="ECO:0000256" key="4">
    <source>
        <dbReference type="ARBA" id="ARBA00022989"/>
    </source>
</evidence>
<evidence type="ECO:0000256" key="6">
    <source>
        <dbReference type="ARBA" id="ARBA00038076"/>
    </source>
</evidence>
<proteinExistence type="inferred from homology"/>
<evidence type="ECO:0000259" key="8">
    <source>
        <dbReference type="Pfam" id="PF02687"/>
    </source>
</evidence>
<feature type="transmembrane region" description="Helical" evidence="7">
    <location>
        <begin position="424"/>
        <end position="442"/>
    </location>
</feature>
<keyword evidence="2" id="KW-1003">Cell membrane</keyword>
<dbReference type="PANTHER" id="PTHR30572:SF4">
    <property type="entry name" value="ABC TRANSPORTER PERMEASE YTRF"/>
    <property type="match status" value="1"/>
</dbReference>
<evidence type="ECO:0000256" key="3">
    <source>
        <dbReference type="ARBA" id="ARBA00022692"/>
    </source>
</evidence>
<keyword evidence="4 7" id="KW-1133">Transmembrane helix</keyword>
<dbReference type="PANTHER" id="PTHR30572">
    <property type="entry name" value="MEMBRANE COMPONENT OF TRANSPORTER-RELATED"/>
    <property type="match status" value="1"/>
</dbReference>
<keyword evidence="10" id="KW-1185">Reference proteome</keyword>
<feature type="transmembrane region" description="Helical" evidence="7">
    <location>
        <begin position="920"/>
        <end position="943"/>
    </location>
</feature>